<proteinExistence type="predicted"/>
<reference evidence="6 7" key="1">
    <citation type="submission" date="2019-10" db="EMBL/GenBank/DDBJ databases">
        <title>A soil myxobacterium in the family Polyangiaceae.</title>
        <authorList>
            <person name="Li Y."/>
            <person name="Wang J."/>
        </authorList>
    </citation>
    <scope>NUCLEOTIDE SEQUENCE [LARGE SCALE GENOMIC DNA]</scope>
    <source>
        <strain evidence="6 7">DSM 14734</strain>
    </source>
</reference>
<feature type="region of interest" description="Disordered" evidence="4">
    <location>
        <begin position="235"/>
        <end position="335"/>
    </location>
</feature>
<dbReference type="PANTHER" id="PTHR43133:SF25">
    <property type="entry name" value="RNA POLYMERASE SIGMA FACTOR RFAY-RELATED"/>
    <property type="match status" value="1"/>
</dbReference>
<accession>A0A6N7PUX2</accession>
<evidence type="ECO:0000259" key="5">
    <source>
        <dbReference type="Pfam" id="PF04542"/>
    </source>
</evidence>
<organism evidence="6 7">
    <name type="scientific">Polyangium spumosum</name>
    <dbReference type="NCBI Taxonomy" id="889282"/>
    <lineage>
        <taxon>Bacteria</taxon>
        <taxon>Pseudomonadati</taxon>
        <taxon>Myxococcota</taxon>
        <taxon>Polyangia</taxon>
        <taxon>Polyangiales</taxon>
        <taxon>Polyangiaceae</taxon>
        <taxon>Polyangium</taxon>
    </lineage>
</organism>
<dbReference type="GO" id="GO:0016987">
    <property type="term" value="F:sigma factor activity"/>
    <property type="evidence" value="ECO:0007669"/>
    <property type="project" value="UniProtKB-KW"/>
</dbReference>
<evidence type="ECO:0000256" key="1">
    <source>
        <dbReference type="ARBA" id="ARBA00023015"/>
    </source>
</evidence>
<comment type="caution">
    <text evidence="6">The sequence shown here is derived from an EMBL/GenBank/DDBJ whole genome shotgun (WGS) entry which is preliminary data.</text>
</comment>
<gene>
    <name evidence="6" type="ORF">GF068_29545</name>
</gene>
<evidence type="ECO:0000256" key="4">
    <source>
        <dbReference type="SAM" id="MobiDB-lite"/>
    </source>
</evidence>
<keyword evidence="2" id="KW-0731">Sigma factor</keyword>
<feature type="compositionally biased region" description="Basic and acidic residues" evidence="4">
    <location>
        <begin position="326"/>
        <end position="335"/>
    </location>
</feature>
<feature type="compositionally biased region" description="Basic and acidic residues" evidence="4">
    <location>
        <begin position="246"/>
        <end position="255"/>
    </location>
</feature>
<evidence type="ECO:0000313" key="6">
    <source>
        <dbReference type="EMBL" id="MRG96032.1"/>
    </source>
</evidence>
<dbReference type="AlphaFoldDB" id="A0A6N7PUX2"/>
<dbReference type="SUPFAM" id="SSF88946">
    <property type="entry name" value="Sigma2 domain of RNA polymerase sigma factors"/>
    <property type="match status" value="1"/>
</dbReference>
<evidence type="ECO:0000256" key="2">
    <source>
        <dbReference type="ARBA" id="ARBA00023082"/>
    </source>
</evidence>
<sequence>MDEPRLSEPLADPELRRFLLDFVRRRVSPADADDIVQTVLCEALTAKNRPVDGAELRKYLLGIARHKVADAHRAAARLEMREPPELVAGPPPVEEEALVRWAERQAPATEEAKKTLAWMAREGEGEKLESIAEEEQVPAARVRQRVSRMRRWMKERWLAELAAVAALVALAAILWRVVKDADEPEALVPVPDKVPAPPDTPLDRAKALRADAFWWCERGSYKVCVEQLDAAKQLDPSGDAAPEVQAARERARRALEAPQPRPTSTSTPTPPETKGEIKDTKELEPRKVAPSPKPAPTNAKPKLDPELIDRGTKNEKSRPLPKTQRKKGDIELLKK</sequence>
<keyword evidence="1" id="KW-0805">Transcription regulation</keyword>
<dbReference type="InterPro" id="IPR013325">
    <property type="entry name" value="RNA_pol_sigma_r2"/>
</dbReference>
<feature type="compositionally biased region" description="Basic and acidic residues" evidence="4">
    <location>
        <begin position="301"/>
        <end position="318"/>
    </location>
</feature>
<dbReference type="InterPro" id="IPR039425">
    <property type="entry name" value="RNA_pol_sigma-70-like"/>
</dbReference>
<dbReference type="Gene3D" id="1.10.1740.10">
    <property type="match status" value="1"/>
</dbReference>
<protein>
    <submittedName>
        <fullName evidence="6">Sigma-70 family RNA polymerase sigma factor</fullName>
    </submittedName>
</protein>
<dbReference type="EMBL" id="WJIE01000010">
    <property type="protein sequence ID" value="MRG96032.1"/>
    <property type="molecule type" value="Genomic_DNA"/>
</dbReference>
<dbReference type="OrthoDB" id="5243336at2"/>
<evidence type="ECO:0000256" key="3">
    <source>
        <dbReference type="ARBA" id="ARBA00023163"/>
    </source>
</evidence>
<dbReference type="GO" id="GO:0006352">
    <property type="term" value="P:DNA-templated transcription initiation"/>
    <property type="evidence" value="ECO:0007669"/>
    <property type="project" value="InterPro"/>
</dbReference>
<keyword evidence="7" id="KW-1185">Reference proteome</keyword>
<feature type="compositionally biased region" description="Low complexity" evidence="4">
    <location>
        <begin position="256"/>
        <end position="267"/>
    </location>
</feature>
<dbReference type="PANTHER" id="PTHR43133">
    <property type="entry name" value="RNA POLYMERASE ECF-TYPE SIGMA FACTO"/>
    <property type="match status" value="1"/>
</dbReference>
<dbReference type="Pfam" id="PF04542">
    <property type="entry name" value="Sigma70_r2"/>
    <property type="match status" value="1"/>
</dbReference>
<dbReference type="InterPro" id="IPR007627">
    <property type="entry name" value="RNA_pol_sigma70_r2"/>
</dbReference>
<evidence type="ECO:0000313" key="7">
    <source>
        <dbReference type="Proteomes" id="UP000440224"/>
    </source>
</evidence>
<name>A0A6N7PUX2_9BACT</name>
<feature type="compositionally biased region" description="Basic and acidic residues" evidence="4">
    <location>
        <begin position="273"/>
        <end position="287"/>
    </location>
</feature>
<feature type="domain" description="RNA polymerase sigma-70 region 2" evidence="5">
    <location>
        <begin position="15"/>
        <end position="77"/>
    </location>
</feature>
<dbReference type="Proteomes" id="UP000440224">
    <property type="component" value="Unassembled WGS sequence"/>
</dbReference>
<keyword evidence="3" id="KW-0804">Transcription</keyword>